<dbReference type="EMBL" id="JAFIQS010000001">
    <property type="protein sequence ID" value="KAG5173583.1"/>
    <property type="molecule type" value="Genomic_DNA"/>
</dbReference>
<feature type="chain" id="PRO_5034149993" evidence="1">
    <location>
        <begin position="21"/>
        <end position="125"/>
    </location>
</feature>
<gene>
    <name evidence="2" type="ORF">JR316_000240</name>
</gene>
<name>A0A8H8CQ52_PSICU</name>
<feature type="signal peptide" evidence="1">
    <location>
        <begin position="1"/>
        <end position="20"/>
    </location>
</feature>
<dbReference type="AlphaFoldDB" id="A0A8H8CQ52"/>
<organism evidence="2">
    <name type="scientific">Psilocybe cubensis</name>
    <name type="common">Psychedelic mushroom</name>
    <name type="synonym">Stropharia cubensis</name>
    <dbReference type="NCBI Taxonomy" id="181762"/>
    <lineage>
        <taxon>Eukaryota</taxon>
        <taxon>Fungi</taxon>
        <taxon>Dikarya</taxon>
        <taxon>Basidiomycota</taxon>
        <taxon>Agaricomycotina</taxon>
        <taxon>Agaricomycetes</taxon>
        <taxon>Agaricomycetidae</taxon>
        <taxon>Agaricales</taxon>
        <taxon>Agaricineae</taxon>
        <taxon>Strophariaceae</taxon>
        <taxon>Psilocybe</taxon>
    </lineage>
</organism>
<evidence type="ECO:0000256" key="1">
    <source>
        <dbReference type="SAM" id="SignalP"/>
    </source>
</evidence>
<comment type="caution">
    <text evidence="2">The sequence shown here is derived from an EMBL/GenBank/DDBJ whole genome shotgun (WGS) entry which is preliminary data.</text>
</comment>
<protein>
    <submittedName>
        <fullName evidence="2">Uncharacterized protein</fullName>
    </submittedName>
</protein>
<proteinExistence type="predicted"/>
<sequence length="125" mass="13303">MKFTIAALAVALSVVAPVFALPEPIPASPEPTVYSGPADDVVLDKRANSATVKVDGLRYRRCPRTSCDAVGQYAKGTKISITCYTRQNTTVVNGDAGWGKLTNGYWVALANGQYVSWTGAIPYCS</sequence>
<evidence type="ECO:0000313" key="2">
    <source>
        <dbReference type="EMBL" id="KAG5173583.1"/>
    </source>
</evidence>
<keyword evidence="1" id="KW-0732">Signal</keyword>
<accession>A0A8H8CQ52</accession>
<dbReference type="OrthoDB" id="3039906at2759"/>
<reference evidence="2" key="1">
    <citation type="submission" date="2021-02" db="EMBL/GenBank/DDBJ databases">
        <title>Psilocybe cubensis genome.</title>
        <authorList>
            <person name="Mckernan K.J."/>
            <person name="Crawford S."/>
            <person name="Trippe A."/>
            <person name="Kane L.T."/>
            <person name="Mclaughlin S."/>
        </authorList>
    </citation>
    <scope>NUCLEOTIDE SEQUENCE [LARGE SCALE GENOMIC DNA]</scope>
    <source>
        <strain evidence="2">MGC-MH-2018</strain>
    </source>
</reference>